<dbReference type="SUPFAM" id="SSF52540">
    <property type="entry name" value="P-loop containing nucleoside triphosphate hydrolases"/>
    <property type="match status" value="1"/>
</dbReference>
<evidence type="ECO:0000256" key="3">
    <source>
        <dbReference type="ARBA" id="ARBA00022801"/>
    </source>
</evidence>
<dbReference type="Proteomes" id="UP000813385">
    <property type="component" value="Unassembled WGS sequence"/>
</dbReference>
<keyword evidence="2" id="KW-0547">Nucleotide-binding</keyword>
<evidence type="ECO:0000259" key="6">
    <source>
        <dbReference type="Pfam" id="PF13086"/>
    </source>
</evidence>
<keyword evidence="4" id="KW-0347">Helicase</keyword>
<dbReference type="GO" id="GO:0016787">
    <property type="term" value="F:hydrolase activity"/>
    <property type="evidence" value="ECO:0007669"/>
    <property type="project" value="UniProtKB-KW"/>
</dbReference>
<keyword evidence="9" id="KW-1185">Reference proteome</keyword>
<dbReference type="PANTHER" id="PTHR43788:SF8">
    <property type="entry name" value="DNA-BINDING PROTEIN SMUBP-2"/>
    <property type="match status" value="1"/>
</dbReference>
<comment type="caution">
    <text evidence="8">The sequence shown here is derived from an EMBL/GenBank/DDBJ whole genome shotgun (WGS) entry which is preliminary data.</text>
</comment>
<comment type="similarity">
    <text evidence="1">Belongs to the DNA2/NAM7 helicase family.</text>
</comment>
<feature type="domain" description="DNA2/NAM7 helicase helicase" evidence="6">
    <location>
        <begin position="485"/>
        <end position="753"/>
    </location>
</feature>
<proteinExistence type="inferred from homology"/>
<dbReference type="Gene3D" id="3.40.50.300">
    <property type="entry name" value="P-loop containing nucleotide triphosphate hydrolases"/>
    <property type="match status" value="2"/>
</dbReference>
<reference evidence="8" key="1">
    <citation type="journal article" date="2021" name="Nat. Commun.">
        <title>Genetic determinants of endophytism in the Arabidopsis root mycobiome.</title>
        <authorList>
            <person name="Mesny F."/>
            <person name="Miyauchi S."/>
            <person name="Thiergart T."/>
            <person name="Pickel B."/>
            <person name="Atanasova L."/>
            <person name="Karlsson M."/>
            <person name="Huettel B."/>
            <person name="Barry K.W."/>
            <person name="Haridas S."/>
            <person name="Chen C."/>
            <person name="Bauer D."/>
            <person name="Andreopoulos W."/>
            <person name="Pangilinan J."/>
            <person name="LaButti K."/>
            <person name="Riley R."/>
            <person name="Lipzen A."/>
            <person name="Clum A."/>
            <person name="Drula E."/>
            <person name="Henrissat B."/>
            <person name="Kohler A."/>
            <person name="Grigoriev I.V."/>
            <person name="Martin F.M."/>
            <person name="Hacquard S."/>
        </authorList>
    </citation>
    <scope>NUCLEOTIDE SEQUENCE</scope>
    <source>
        <strain evidence="8">MPI-CAGE-AT-0016</strain>
    </source>
</reference>
<dbReference type="Pfam" id="PF13087">
    <property type="entry name" value="AAA_12"/>
    <property type="match status" value="1"/>
</dbReference>
<evidence type="ECO:0000256" key="5">
    <source>
        <dbReference type="ARBA" id="ARBA00022840"/>
    </source>
</evidence>
<gene>
    <name evidence="8" type="ORF">B0T11DRAFT_344794</name>
</gene>
<dbReference type="PANTHER" id="PTHR43788">
    <property type="entry name" value="DNA2/NAM7 HELICASE FAMILY MEMBER"/>
    <property type="match status" value="1"/>
</dbReference>
<feature type="domain" description="DNA2/NAM7 helicase-like C-terminal" evidence="7">
    <location>
        <begin position="787"/>
        <end position="983"/>
    </location>
</feature>
<evidence type="ECO:0000259" key="7">
    <source>
        <dbReference type="Pfam" id="PF13087"/>
    </source>
</evidence>
<organism evidence="8 9">
    <name type="scientific">Plectosphaerella cucumerina</name>
    <dbReference type="NCBI Taxonomy" id="40658"/>
    <lineage>
        <taxon>Eukaryota</taxon>
        <taxon>Fungi</taxon>
        <taxon>Dikarya</taxon>
        <taxon>Ascomycota</taxon>
        <taxon>Pezizomycotina</taxon>
        <taxon>Sordariomycetes</taxon>
        <taxon>Hypocreomycetidae</taxon>
        <taxon>Glomerellales</taxon>
        <taxon>Plectosphaerellaceae</taxon>
        <taxon>Plectosphaerella</taxon>
    </lineage>
</organism>
<dbReference type="InterPro" id="IPR050534">
    <property type="entry name" value="Coronavir_polyprotein_1ab"/>
</dbReference>
<dbReference type="GO" id="GO:0005524">
    <property type="term" value="F:ATP binding"/>
    <property type="evidence" value="ECO:0007669"/>
    <property type="project" value="UniProtKB-KW"/>
</dbReference>
<dbReference type="Pfam" id="PF13086">
    <property type="entry name" value="AAA_11"/>
    <property type="match status" value="1"/>
</dbReference>
<evidence type="ECO:0000256" key="2">
    <source>
        <dbReference type="ARBA" id="ARBA00022741"/>
    </source>
</evidence>
<accession>A0A8K0X9F8</accession>
<dbReference type="OrthoDB" id="4835297at2759"/>
<evidence type="ECO:0000256" key="4">
    <source>
        <dbReference type="ARBA" id="ARBA00022806"/>
    </source>
</evidence>
<dbReference type="GO" id="GO:0043139">
    <property type="term" value="F:5'-3' DNA helicase activity"/>
    <property type="evidence" value="ECO:0007669"/>
    <property type="project" value="TreeGrafter"/>
</dbReference>
<dbReference type="CDD" id="cd18808">
    <property type="entry name" value="SF1_C_Upf1"/>
    <property type="match status" value="1"/>
</dbReference>
<dbReference type="AlphaFoldDB" id="A0A8K0X9F8"/>
<name>A0A8K0X9F8_9PEZI</name>
<dbReference type="InterPro" id="IPR027417">
    <property type="entry name" value="P-loop_NTPase"/>
</dbReference>
<evidence type="ECO:0000313" key="8">
    <source>
        <dbReference type="EMBL" id="KAH7374915.1"/>
    </source>
</evidence>
<keyword evidence="3 8" id="KW-0378">Hydrolase</keyword>
<evidence type="ECO:0000256" key="1">
    <source>
        <dbReference type="ARBA" id="ARBA00007913"/>
    </source>
</evidence>
<protein>
    <submittedName>
        <fullName evidence="8">P-loop containing nucleoside triphosphate hydrolase protein</fullName>
    </submittedName>
</protein>
<dbReference type="EMBL" id="JAGPXD010000001">
    <property type="protein sequence ID" value="KAH7374915.1"/>
    <property type="molecule type" value="Genomic_DNA"/>
</dbReference>
<sequence length="1023" mass="112633">MATFAKKSRARVAIVQSFSDNPAQAVVGLEQELISAHLTAIRNPQGESYIGLTIDIPLGNGDQSANEKAGFGVRHTYDREVGQVVEQHAHQITIKFPRGEFTLEATSAGSSEWNTDGDLAHVIIHLAPGATSTIKGFGTPFANVQDKAIEAVVNDNCPLGTTGVTLEEIVTQREFRLVVKGTPASIASEFSAHTLPAPFVYPYGTDHTWAKDKYVELLKTTASKSSFAPAYSYEDDNAHVAVTSHINCQDTLWLDDEVAQIAKYKNDAYFVPMEDKICRNNRGRQYFLVLPSAHEIHTGRHRNAWCRLTKEGGFKLVIDGSSTKWKCCVVGNPKEIESLQDHARLQTDLNSASFLLDAQMDELVRKVNAVNLYATNAPPFTSIYGRAKSTIVKDRQALHRALMRGNGFFEWMASESESTPNSPDDSPETDIVESFARTTIGGTSKLRSLPILDFTDVKNHSYLQAIMMELLPQDRDRAMTYFRHRHLGLGLFTAGPGFGKTTMISVAALVMENHLGPVLVSAPSNVAVDNFAARIDRLSASIVQRHNEALALDSPDRAHLRMVVRVYNYKQERTAFKNLLLCPSDIEHALPTHRAGWGAPPKWQFKLSLAYWLLTVFRATSVSGVEEIGPDHSQALRNFQEALDTRAELAAIHSLAAGKIPWASAKAALDDSVICRLFDELISIANFVATTPAASNSGGRTGVFGFKHNRAQGLVVDEAANMNRADLACVWGNVLTPCFLAGDPKQLPPTILTSEYEKDTTGNLHNRLAGDGEISPLLFLQASGIPVFRMHVQLRIARGLFDIVAKEVYPGVPFSYAEVCNINQARFTPGHLLESFISEKYPSVRRPAEDHLSPMFIHCPGTMVITSSSGSKRSDDQVLVALRFIADLVNSKDIDPSRIAMIATYSANVECIERMRRQHRMEFGFLEAMPRAYTVDSFQGQEADIIIAVMGTTRQTGAGFTRDPQRLNVLLTRARAGLVLVGDITTMGGRPPLPGKDETFLLNLHLALCRLGRVANIEALQRR</sequence>
<dbReference type="InterPro" id="IPR041677">
    <property type="entry name" value="DNA2/NAM7_AAA_11"/>
</dbReference>
<keyword evidence="5" id="KW-0067">ATP-binding</keyword>
<dbReference type="InterPro" id="IPR041679">
    <property type="entry name" value="DNA2/NAM7-like_C"/>
</dbReference>
<evidence type="ECO:0000313" key="9">
    <source>
        <dbReference type="Proteomes" id="UP000813385"/>
    </source>
</evidence>
<dbReference type="InterPro" id="IPR047187">
    <property type="entry name" value="SF1_C_Upf1"/>
</dbReference>